<reference evidence="2 3" key="1">
    <citation type="submission" date="2018-04" db="EMBL/GenBank/DDBJ databases">
        <title>Genomic Encyclopedia of Type Strains, Phase IV (KMG-IV): sequencing the most valuable type-strain genomes for metagenomic binning, comparative biology and taxonomic classification.</title>
        <authorList>
            <person name="Goeker M."/>
        </authorList>
    </citation>
    <scope>NUCLEOTIDE SEQUENCE [LARGE SCALE GENOMIC DNA]</scope>
    <source>
        <strain evidence="2 3">DSM 28520</strain>
    </source>
</reference>
<organism evidence="2 3">
    <name type="scientific">Porphyromonas loveana</name>
    <dbReference type="NCBI Taxonomy" id="1884669"/>
    <lineage>
        <taxon>Bacteria</taxon>
        <taxon>Pseudomonadati</taxon>
        <taxon>Bacteroidota</taxon>
        <taxon>Bacteroidia</taxon>
        <taxon>Bacteroidales</taxon>
        <taxon>Porphyromonadaceae</taxon>
        <taxon>Porphyromonas</taxon>
    </lineage>
</organism>
<gene>
    <name evidence="2" type="ORF">C7382_10545</name>
</gene>
<protein>
    <recommendedName>
        <fullName evidence="4">NigD-like protein</fullName>
    </recommendedName>
</protein>
<comment type="caution">
    <text evidence="2">The sequence shown here is derived from an EMBL/GenBank/DDBJ whole genome shotgun (WGS) entry which is preliminary data.</text>
</comment>
<dbReference type="GeneID" id="94550418"/>
<feature type="signal peptide" evidence="1">
    <location>
        <begin position="1"/>
        <end position="20"/>
    </location>
</feature>
<sequence length="257" mass="30023">MDKMKNLCWFLFLLSLLGLSACKSKTDEPQEPGSYIESYVEPGAINIREFGHDTWDGEKKVMWRYSVKSQYVYRRGSEKYQELSILYGDTAFYDNMLPPDNPNKIERSRLELSFFDFNLDDGLASPSREHMPYVAFAKPVVAIDVVALDDYDDEHPKGSSLNDIAFVLFFECWHYIQSGYQLKYHPYWNPFSLVYLSDFPEEPIKLMNIVIQFLFLREPATADNHRVQLTYRFEGGGEVTGILETNKIYPEEKYSEE</sequence>
<name>A0A2U1FJ24_9PORP</name>
<dbReference type="PROSITE" id="PS51257">
    <property type="entry name" value="PROKAR_LIPOPROTEIN"/>
    <property type="match status" value="1"/>
</dbReference>
<evidence type="ECO:0008006" key="4">
    <source>
        <dbReference type="Google" id="ProtNLM"/>
    </source>
</evidence>
<dbReference type="AlphaFoldDB" id="A0A2U1FJ24"/>
<dbReference type="OrthoDB" id="1005299at2"/>
<dbReference type="Proteomes" id="UP000245462">
    <property type="component" value="Unassembled WGS sequence"/>
</dbReference>
<dbReference type="EMBL" id="QEKY01000005">
    <property type="protein sequence ID" value="PVZ12159.1"/>
    <property type="molecule type" value="Genomic_DNA"/>
</dbReference>
<evidence type="ECO:0000313" key="3">
    <source>
        <dbReference type="Proteomes" id="UP000245462"/>
    </source>
</evidence>
<evidence type="ECO:0000313" key="2">
    <source>
        <dbReference type="EMBL" id="PVZ12159.1"/>
    </source>
</evidence>
<keyword evidence="3" id="KW-1185">Reference proteome</keyword>
<proteinExistence type="predicted"/>
<accession>A0A2U1FJ24</accession>
<feature type="chain" id="PRO_5015513410" description="NigD-like protein" evidence="1">
    <location>
        <begin position="21"/>
        <end position="257"/>
    </location>
</feature>
<keyword evidence="1" id="KW-0732">Signal</keyword>
<evidence type="ECO:0000256" key="1">
    <source>
        <dbReference type="SAM" id="SignalP"/>
    </source>
</evidence>
<dbReference type="RefSeq" id="WP_116678974.1">
    <property type="nucleotide sequence ID" value="NZ_QEKY01000005.1"/>
</dbReference>